<dbReference type="Pfam" id="PF17754">
    <property type="entry name" value="TetR_C_14"/>
    <property type="match status" value="1"/>
</dbReference>
<dbReference type="RefSeq" id="WP_135359368.1">
    <property type="nucleotide sequence ID" value="NZ_JBLVUM010000002.1"/>
</dbReference>
<dbReference type="Pfam" id="PF00440">
    <property type="entry name" value="TetR_N"/>
    <property type="match status" value="1"/>
</dbReference>
<keyword evidence="1" id="KW-0805">Transcription regulation</keyword>
<sequence length="208" mass="23092">MTTDALGRRARKNAQTRRALAEAAERLFLARGYDGVAVKDIADAVDVSVPTLFKHVPDGKPAVMFDDGVERRESLLAAVHDRPPQTTVLTALREFMAGRGPFEENPTRAFVRRTELIMTTPALREYSRKLWISCEKPLSEAIATELGRPSDDITARAVARYVLEIPQFIGDESDPRNALNAIFDLLEHGLQSGAVSHTSDWATHRNAR</sequence>
<dbReference type="InterPro" id="IPR001647">
    <property type="entry name" value="HTH_TetR"/>
</dbReference>
<dbReference type="PANTHER" id="PTHR30055:SF234">
    <property type="entry name" value="HTH-TYPE TRANSCRIPTIONAL REGULATOR BETI"/>
    <property type="match status" value="1"/>
</dbReference>
<evidence type="ECO:0000256" key="1">
    <source>
        <dbReference type="ARBA" id="ARBA00023015"/>
    </source>
</evidence>
<dbReference type="Proteomes" id="UP000297792">
    <property type="component" value="Unassembled WGS sequence"/>
</dbReference>
<proteinExistence type="predicted"/>
<evidence type="ECO:0000256" key="3">
    <source>
        <dbReference type="ARBA" id="ARBA00023163"/>
    </source>
</evidence>
<organism evidence="6 7">
    <name type="scientific">Mycolicibacterium peregrinum</name>
    <name type="common">Mycobacterium peregrinum</name>
    <dbReference type="NCBI Taxonomy" id="43304"/>
    <lineage>
        <taxon>Bacteria</taxon>
        <taxon>Bacillati</taxon>
        <taxon>Actinomycetota</taxon>
        <taxon>Actinomycetes</taxon>
        <taxon>Mycobacteriales</taxon>
        <taxon>Mycobacteriaceae</taxon>
        <taxon>Mycolicibacterium</taxon>
    </lineage>
</organism>
<reference evidence="6 7" key="1">
    <citation type="submission" date="2018-12" db="EMBL/GenBank/DDBJ databases">
        <title>Draft genome sequences of Mycolicibacterium peregrinum isolated from a pig with lymphadenitis and from soil on the same Japanese pig farm.</title>
        <authorList>
            <person name="Komatsu T."/>
            <person name="Ohya K."/>
            <person name="Sawai K."/>
            <person name="Odoi J.O."/>
            <person name="Otsu K."/>
            <person name="Ota A."/>
            <person name="Ito T."/>
            <person name="Kawai M."/>
            <person name="Maruyama F."/>
        </authorList>
    </citation>
    <scope>NUCLEOTIDE SEQUENCE [LARGE SCALE GENOMIC DNA]</scope>
    <source>
        <strain evidence="6 7">138</strain>
    </source>
</reference>
<comment type="caution">
    <text evidence="6">The sequence shown here is derived from an EMBL/GenBank/DDBJ whole genome shotgun (WGS) entry which is preliminary data.</text>
</comment>
<dbReference type="InterPro" id="IPR041347">
    <property type="entry name" value="MftR_C"/>
</dbReference>
<dbReference type="EMBL" id="RWKA01000002">
    <property type="protein sequence ID" value="TGB47170.1"/>
    <property type="molecule type" value="Genomic_DNA"/>
</dbReference>
<name>A0A4Z0HRH9_MYCPR</name>
<evidence type="ECO:0000313" key="7">
    <source>
        <dbReference type="Proteomes" id="UP000297792"/>
    </source>
</evidence>
<gene>
    <name evidence="6" type="ORF">EJD98_04790</name>
</gene>
<keyword evidence="2" id="KW-0238">DNA-binding</keyword>
<evidence type="ECO:0000259" key="5">
    <source>
        <dbReference type="Pfam" id="PF17754"/>
    </source>
</evidence>
<keyword evidence="7" id="KW-1185">Reference proteome</keyword>
<dbReference type="Gene3D" id="1.10.10.60">
    <property type="entry name" value="Homeodomain-like"/>
    <property type="match status" value="1"/>
</dbReference>
<accession>A0A4Z0HRH9</accession>
<dbReference type="GO" id="GO:0003700">
    <property type="term" value="F:DNA-binding transcription factor activity"/>
    <property type="evidence" value="ECO:0007669"/>
    <property type="project" value="TreeGrafter"/>
</dbReference>
<dbReference type="SUPFAM" id="SSF46689">
    <property type="entry name" value="Homeodomain-like"/>
    <property type="match status" value="1"/>
</dbReference>
<evidence type="ECO:0000259" key="4">
    <source>
        <dbReference type="Pfam" id="PF00440"/>
    </source>
</evidence>
<keyword evidence="3" id="KW-0804">Transcription</keyword>
<dbReference type="PANTHER" id="PTHR30055">
    <property type="entry name" value="HTH-TYPE TRANSCRIPTIONAL REGULATOR RUTR"/>
    <property type="match status" value="1"/>
</dbReference>
<dbReference type="InterPro" id="IPR050109">
    <property type="entry name" value="HTH-type_TetR-like_transc_reg"/>
</dbReference>
<feature type="domain" description="HTH tetR-type" evidence="4">
    <location>
        <begin position="22"/>
        <end position="55"/>
    </location>
</feature>
<dbReference type="AlphaFoldDB" id="A0A4Z0HRH9"/>
<protein>
    <submittedName>
        <fullName evidence="6">TetR family transcriptional regulator</fullName>
    </submittedName>
</protein>
<dbReference type="Gene3D" id="1.10.357.10">
    <property type="entry name" value="Tetracycline Repressor, domain 2"/>
    <property type="match status" value="1"/>
</dbReference>
<feature type="domain" description="MftR C-terminal" evidence="5">
    <location>
        <begin position="87"/>
        <end position="164"/>
    </location>
</feature>
<evidence type="ECO:0000256" key="2">
    <source>
        <dbReference type="ARBA" id="ARBA00023125"/>
    </source>
</evidence>
<dbReference type="InterPro" id="IPR009057">
    <property type="entry name" value="Homeodomain-like_sf"/>
</dbReference>
<evidence type="ECO:0000313" key="6">
    <source>
        <dbReference type="EMBL" id="TGB47170.1"/>
    </source>
</evidence>
<dbReference type="GO" id="GO:0000976">
    <property type="term" value="F:transcription cis-regulatory region binding"/>
    <property type="evidence" value="ECO:0007669"/>
    <property type="project" value="TreeGrafter"/>
</dbReference>